<feature type="domain" description="DALR anticodon binding" evidence="11">
    <location>
        <begin position="445"/>
        <end position="559"/>
    </location>
</feature>
<keyword evidence="6 10" id="KW-0648">Protein biosynthesis</keyword>
<dbReference type="Proteomes" id="UP000176532">
    <property type="component" value="Unassembled WGS sequence"/>
</dbReference>
<evidence type="ECO:0000256" key="7">
    <source>
        <dbReference type="ARBA" id="ARBA00023146"/>
    </source>
</evidence>
<evidence type="ECO:0000313" key="14">
    <source>
        <dbReference type="Proteomes" id="UP000176532"/>
    </source>
</evidence>
<evidence type="ECO:0000256" key="1">
    <source>
        <dbReference type="ARBA" id="ARBA00005594"/>
    </source>
</evidence>
<comment type="catalytic activity">
    <reaction evidence="8">
        <text>tRNA(Arg) + L-arginine + ATP = L-arginyl-tRNA(Arg) + AMP + diphosphate</text>
        <dbReference type="Rhea" id="RHEA:20301"/>
        <dbReference type="Rhea" id="RHEA-COMP:9658"/>
        <dbReference type="Rhea" id="RHEA-COMP:9673"/>
        <dbReference type="ChEBI" id="CHEBI:30616"/>
        <dbReference type="ChEBI" id="CHEBI:32682"/>
        <dbReference type="ChEBI" id="CHEBI:33019"/>
        <dbReference type="ChEBI" id="CHEBI:78442"/>
        <dbReference type="ChEBI" id="CHEBI:78513"/>
        <dbReference type="ChEBI" id="CHEBI:456215"/>
        <dbReference type="EC" id="6.1.1.19"/>
    </reaction>
</comment>
<dbReference type="PANTHER" id="PTHR11956">
    <property type="entry name" value="ARGINYL-TRNA SYNTHETASE"/>
    <property type="match status" value="1"/>
</dbReference>
<proteinExistence type="inferred from homology"/>
<evidence type="ECO:0000256" key="3">
    <source>
        <dbReference type="ARBA" id="ARBA00022598"/>
    </source>
</evidence>
<dbReference type="Gene3D" id="3.40.50.620">
    <property type="entry name" value="HUPs"/>
    <property type="match status" value="1"/>
</dbReference>
<dbReference type="EC" id="6.1.1.19" evidence="2 9"/>
<dbReference type="PRINTS" id="PR01038">
    <property type="entry name" value="TRNASYNTHARG"/>
</dbReference>
<dbReference type="GO" id="GO:0005524">
    <property type="term" value="F:ATP binding"/>
    <property type="evidence" value="ECO:0007669"/>
    <property type="project" value="UniProtKB-KW"/>
</dbReference>
<dbReference type="AlphaFoldDB" id="A0A1F6M8F2"/>
<reference evidence="13 14" key="1">
    <citation type="journal article" date="2016" name="Nat. Commun.">
        <title>Thousands of microbial genomes shed light on interconnected biogeochemical processes in an aquifer system.</title>
        <authorList>
            <person name="Anantharaman K."/>
            <person name="Brown C.T."/>
            <person name="Hug L.A."/>
            <person name="Sharon I."/>
            <person name="Castelle C.J."/>
            <person name="Probst A.J."/>
            <person name="Thomas B.C."/>
            <person name="Singh A."/>
            <person name="Wilkins M.J."/>
            <person name="Karaoz U."/>
            <person name="Brodie E.L."/>
            <person name="Williams K.H."/>
            <person name="Hubbard S.S."/>
            <person name="Banfield J.F."/>
        </authorList>
    </citation>
    <scope>NUCLEOTIDE SEQUENCE [LARGE SCALE GENOMIC DNA]</scope>
</reference>
<evidence type="ECO:0000256" key="8">
    <source>
        <dbReference type="ARBA" id="ARBA00049339"/>
    </source>
</evidence>
<evidence type="ECO:0000256" key="2">
    <source>
        <dbReference type="ARBA" id="ARBA00012837"/>
    </source>
</evidence>
<keyword evidence="7 10" id="KW-0030">Aminoacyl-tRNA synthetase</keyword>
<keyword evidence="5 10" id="KW-0067">ATP-binding</keyword>
<protein>
    <recommendedName>
        <fullName evidence="2 9">Arginine--tRNA ligase</fullName>
        <ecNumber evidence="2 9">6.1.1.19</ecNumber>
    </recommendedName>
</protein>
<dbReference type="EMBL" id="MFQD01000030">
    <property type="protein sequence ID" value="OGH67917.1"/>
    <property type="molecule type" value="Genomic_DNA"/>
</dbReference>
<dbReference type="SUPFAM" id="SSF52374">
    <property type="entry name" value="Nucleotidylyl transferase"/>
    <property type="match status" value="1"/>
</dbReference>
<dbReference type="InterPro" id="IPR014729">
    <property type="entry name" value="Rossmann-like_a/b/a_fold"/>
</dbReference>
<dbReference type="InterPro" id="IPR005148">
    <property type="entry name" value="Arg-tRNA-synth_N"/>
</dbReference>
<dbReference type="Gene3D" id="1.10.730.10">
    <property type="entry name" value="Isoleucyl-tRNA Synthetase, Domain 1"/>
    <property type="match status" value="1"/>
</dbReference>
<dbReference type="SMART" id="SM00836">
    <property type="entry name" value="DALR_1"/>
    <property type="match status" value="1"/>
</dbReference>
<dbReference type="GO" id="GO:0006420">
    <property type="term" value="P:arginyl-tRNA aminoacylation"/>
    <property type="evidence" value="ECO:0007669"/>
    <property type="project" value="UniProtKB-UniRule"/>
</dbReference>
<evidence type="ECO:0000256" key="10">
    <source>
        <dbReference type="RuleBase" id="RU363038"/>
    </source>
</evidence>
<dbReference type="InterPro" id="IPR009080">
    <property type="entry name" value="tRNAsynth_Ia_anticodon-bd"/>
</dbReference>
<dbReference type="PANTHER" id="PTHR11956:SF5">
    <property type="entry name" value="ARGININE--TRNA LIGASE, CYTOPLASMIC"/>
    <property type="match status" value="1"/>
</dbReference>
<comment type="caution">
    <text evidence="13">The sequence shown here is derived from an EMBL/GenBank/DDBJ whole genome shotgun (WGS) entry which is preliminary data.</text>
</comment>
<keyword evidence="4 10" id="KW-0547">Nucleotide-binding</keyword>
<dbReference type="NCBIfam" id="TIGR00456">
    <property type="entry name" value="argS"/>
    <property type="match status" value="1"/>
</dbReference>
<dbReference type="InterPro" id="IPR008909">
    <property type="entry name" value="DALR_anticod-bd"/>
</dbReference>
<dbReference type="SUPFAM" id="SSF47323">
    <property type="entry name" value="Anticodon-binding domain of a subclass of class I aminoacyl-tRNA synthetases"/>
    <property type="match status" value="1"/>
</dbReference>
<dbReference type="SUPFAM" id="SSF55190">
    <property type="entry name" value="Arginyl-tRNA synthetase (ArgRS), N-terminal 'additional' domain"/>
    <property type="match status" value="1"/>
</dbReference>
<dbReference type="Pfam" id="PF03485">
    <property type="entry name" value="Arg_tRNA_synt_N"/>
    <property type="match status" value="1"/>
</dbReference>
<dbReference type="SMART" id="SM01016">
    <property type="entry name" value="Arg_tRNA_synt_N"/>
    <property type="match status" value="1"/>
</dbReference>
<keyword evidence="3 10" id="KW-0436">Ligase</keyword>
<dbReference type="InterPro" id="IPR001278">
    <property type="entry name" value="Arg-tRNA-ligase"/>
</dbReference>
<accession>A0A1F6M8F2</accession>
<dbReference type="Gene3D" id="3.30.1360.70">
    <property type="entry name" value="Arginyl tRNA synthetase N-terminal domain"/>
    <property type="match status" value="1"/>
</dbReference>
<dbReference type="Pfam" id="PF05746">
    <property type="entry name" value="DALR_1"/>
    <property type="match status" value="1"/>
</dbReference>
<evidence type="ECO:0000259" key="12">
    <source>
        <dbReference type="SMART" id="SM01016"/>
    </source>
</evidence>
<comment type="similarity">
    <text evidence="1 10">Belongs to the class-I aminoacyl-tRNA synthetase family.</text>
</comment>
<evidence type="ECO:0000313" key="13">
    <source>
        <dbReference type="EMBL" id="OGH67917.1"/>
    </source>
</evidence>
<evidence type="ECO:0000259" key="11">
    <source>
        <dbReference type="SMART" id="SM00836"/>
    </source>
</evidence>
<dbReference type="InterPro" id="IPR035684">
    <property type="entry name" value="ArgRS_core"/>
</dbReference>
<sequence>MFQEIADAIKQALLADGVPTAILEKIQISEPPNPEMGDLAIPTFALAAHWGVKPLEATIRTQKVLNAAAHPAIASTNATGPYLNITFHTAWIILHVVKPASIKKQSRPRVMFEYSQPNTHKEFHIGHMRNACHGSALVNIWRAVGRNVIAATYNNDVGAHVAKTLWAYKKFHATEKPPREKGRWLAGMYVEATTTLEAHPEFKEEVSDVLRKLETSDKSWHKLWKETRRWSLDEFQTIYRELGLTFDATFNESAVKERGHAIVDDLLKRGIAKQSDGAIIMDFTEQKKGVLILRKSDGAGNYTTSDLALAQEKFRRHKLDECVILTDNRQDLYFQQLFLTLHAYGFTQKLTHLSYDLVTLPEGAMSSRKGNVVLYESLRDEVVEAATTETKKRHPDWSARKIERNAHALAIAAIKFTMVRTSAKNIIVFDKKEMLAFDGYTAPYLEYTLARINSIFKKSRASRKTPPKNYTWNADEHTVWLKLARAALATQRAATANDPSELAKYAFELAKLFASYYECNRVLDDNTKIRAARLSLVAQIKKTLEQTMHLLGLPLIKEM</sequence>
<dbReference type="Pfam" id="PF00750">
    <property type="entry name" value="tRNA-synt_1d"/>
    <property type="match status" value="1"/>
</dbReference>
<organism evidence="13 14">
    <name type="scientific">Candidatus Magasanikbacteria bacterium RIFCSPHIGHO2_02_FULL_50_9b</name>
    <dbReference type="NCBI Taxonomy" id="1798682"/>
    <lineage>
        <taxon>Bacteria</taxon>
        <taxon>Candidatus Magasanikiibacteriota</taxon>
    </lineage>
</organism>
<gene>
    <name evidence="13" type="ORF">A3C15_00880</name>
</gene>
<feature type="domain" description="Arginyl tRNA synthetase N-terminal" evidence="12">
    <location>
        <begin position="3"/>
        <end position="87"/>
    </location>
</feature>
<dbReference type="InterPro" id="IPR036695">
    <property type="entry name" value="Arg-tRNA-synth_N_sf"/>
</dbReference>
<name>A0A1F6M8F2_9BACT</name>
<evidence type="ECO:0000256" key="4">
    <source>
        <dbReference type="ARBA" id="ARBA00022741"/>
    </source>
</evidence>
<dbReference type="GO" id="GO:0004814">
    <property type="term" value="F:arginine-tRNA ligase activity"/>
    <property type="evidence" value="ECO:0007669"/>
    <property type="project" value="UniProtKB-UniRule"/>
</dbReference>
<dbReference type="STRING" id="1798682.A3C15_00880"/>
<dbReference type="GO" id="GO:0005737">
    <property type="term" value="C:cytoplasm"/>
    <property type="evidence" value="ECO:0007669"/>
    <property type="project" value="UniProtKB-UniRule"/>
</dbReference>
<evidence type="ECO:0000256" key="9">
    <source>
        <dbReference type="NCBIfam" id="TIGR00456"/>
    </source>
</evidence>
<evidence type="ECO:0000256" key="5">
    <source>
        <dbReference type="ARBA" id="ARBA00022840"/>
    </source>
</evidence>
<evidence type="ECO:0000256" key="6">
    <source>
        <dbReference type="ARBA" id="ARBA00022917"/>
    </source>
</evidence>